<sequence length="629" mass="68850">MEKQADMKDIESGREGIPYWKLFTDQGVLTAEISNWQYEGSGTEEDPYVVEWIEKDPRNPMLWSKTRKWAACLSMALATLTVSFCSSAYSGGIAQILREFGASQEVATLGISLFVLGFALGPLLWAPFSELYGRQIVFFGTFIAFTAFNAGCAGSQNIWTLLILRFFAGSFGSSPLTNAGGVVADIFPAKERGLAMSIFSAAPFMGPVLGPIVGGFLGMTEGWRWVEGLMAIFSGVVFVLAILVVPETYPPVLLRKRAQALSRFHGKVYMSRGDIDLGKITVGEAFSTGLQRPWVLLFSEPIVFLLSLYMAIIYGTLYMLFGAFPIVYRLGRGWNEGVSGLPFVGVAIGMLGAIAYTILYDNKRYLRCIEKSGVGFAPPEDRLPPAIVGGIALPIGLFWFAWTNYPSFPWAASVAAAIPFGFGMVLIFLSILNYLIDAYTIFAASVLAGNGIIRSLFGAAFPLFTIQMYNGLGIHWASTVPAFLALACLPFPYLFYKYGASIRAKCKYAAQSDAFMKRLRGQAAPQLPSVADDHANSDESSMTHVEDEDHSSEDEAEPKFAELRTAKETSASNELEKVRTGRSVASRAASTRSGRSVTTVENYYDNPYEIDRVNTKNSFVGRNPSRASR</sequence>
<accession>A0A9P4V6M4</accession>
<dbReference type="OrthoDB" id="446368at2759"/>
<feature type="compositionally biased region" description="Low complexity" evidence="8">
    <location>
        <begin position="581"/>
        <end position="600"/>
    </location>
</feature>
<feature type="transmembrane region" description="Helical" evidence="9">
    <location>
        <begin position="69"/>
        <end position="94"/>
    </location>
</feature>
<name>A0A9P4V6M4_9PLEO</name>
<evidence type="ECO:0000259" key="10">
    <source>
        <dbReference type="PROSITE" id="PS50850"/>
    </source>
</evidence>
<dbReference type="GO" id="GO:0022857">
    <property type="term" value="F:transmembrane transporter activity"/>
    <property type="evidence" value="ECO:0007669"/>
    <property type="project" value="InterPro"/>
</dbReference>
<evidence type="ECO:0000256" key="3">
    <source>
        <dbReference type="ARBA" id="ARBA00022475"/>
    </source>
</evidence>
<dbReference type="InterPro" id="IPR036259">
    <property type="entry name" value="MFS_trans_sf"/>
</dbReference>
<keyword evidence="6 9" id="KW-0472">Membrane</keyword>
<feature type="transmembrane region" description="Helical" evidence="9">
    <location>
        <begin position="408"/>
        <end position="432"/>
    </location>
</feature>
<evidence type="ECO:0000313" key="11">
    <source>
        <dbReference type="EMBL" id="KAF2739979.1"/>
    </source>
</evidence>
<evidence type="ECO:0000256" key="7">
    <source>
        <dbReference type="ARBA" id="ARBA00038459"/>
    </source>
</evidence>
<evidence type="ECO:0000256" key="5">
    <source>
        <dbReference type="ARBA" id="ARBA00022989"/>
    </source>
</evidence>
<evidence type="ECO:0000256" key="1">
    <source>
        <dbReference type="ARBA" id="ARBA00004651"/>
    </source>
</evidence>
<keyword evidence="3" id="KW-1003">Cell membrane</keyword>
<dbReference type="GO" id="GO:0005886">
    <property type="term" value="C:plasma membrane"/>
    <property type="evidence" value="ECO:0007669"/>
    <property type="project" value="UniProtKB-SubCell"/>
</dbReference>
<dbReference type="AlphaFoldDB" id="A0A9P4V6M4"/>
<dbReference type="EMBL" id="ML996102">
    <property type="protein sequence ID" value="KAF2739979.1"/>
    <property type="molecule type" value="Genomic_DNA"/>
</dbReference>
<evidence type="ECO:0000256" key="2">
    <source>
        <dbReference type="ARBA" id="ARBA00022448"/>
    </source>
</evidence>
<protein>
    <submittedName>
        <fullName evidence="11">MFS multidrug transporter-like protein</fullName>
    </submittedName>
</protein>
<dbReference type="PANTHER" id="PTHR23502">
    <property type="entry name" value="MAJOR FACILITATOR SUPERFAMILY"/>
    <property type="match status" value="1"/>
</dbReference>
<dbReference type="CDD" id="cd17323">
    <property type="entry name" value="MFS_Tpo1_MDR_like"/>
    <property type="match status" value="1"/>
</dbReference>
<proteinExistence type="inferred from homology"/>
<comment type="caution">
    <text evidence="11">The sequence shown here is derived from an EMBL/GenBank/DDBJ whole genome shotgun (WGS) entry which is preliminary data.</text>
</comment>
<dbReference type="SUPFAM" id="SSF103473">
    <property type="entry name" value="MFS general substrate transporter"/>
    <property type="match status" value="1"/>
</dbReference>
<keyword evidence="5 9" id="KW-1133">Transmembrane helix</keyword>
<feature type="transmembrane region" description="Helical" evidence="9">
    <location>
        <begin position="340"/>
        <end position="362"/>
    </location>
</feature>
<gene>
    <name evidence="11" type="ORF">EJ04DRAFT_508406</name>
</gene>
<feature type="transmembrane region" description="Helical" evidence="9">
    <location>
        <begin position="106"/>
        <end position="125"/>
    </location>
</feature>
<feature type="compositionally biased region" description="Acidic residues" evidence="8">
    <location>
        <begin position="546"/>
        <end position="556"/>
    </location>
</feature>
<evidence type="ECO:0000256" key="9">
    <source>
        <dbReference type="SAM" id="Phobius"/>
    </source>
</evidence>
<dbReference type="PANTHER" id="PTHR23502:SF186">
    <property type="entry name" value="MAJOR FACILITATOR SUPERFAMILY (MFS) PROFILE DOMAIN-CONTAINING PROTEIN"/>
    <property type="match status" value="1"/>
</dbReference>
<feature type="domain" description="Major facilitator superfamily (MFS) profile" evidence="10">
    <location>
        <begin position="71"/>
        <end position="505"/>
    </location>
</feature>
<dbReference type="Pfam" id="PF07690">
    <property type="entry name" value="MFS_1"/>
    <property type="match status" value="1"/>
</dbReference>
<comment type="similarity">
    <text evidence="7">Belongs to the major facilitator superfamily. DHA1 family. Polyamines/proton antiporter (TC 2.A.1.2.16) subfamily.</text>
</comment>
<dbReference type="InterPro" id="IPR020846">
    <property type="entry name" value="MFS_dom"/>
</dbReference>
<organism evidence="11 12">
    <name type="scientific">Polyplosphaeria fusca</name>
    <dbReference type="NCBI Taxonomy" id="682080"/>
    <lineage>
        <taxon>Eukaryota</taxon>
        <taxon>Fungi</taxon>
        <taxon>Dikarya</taxon>
        <taxon>Ascomycota</taxon>
        <taxon>Pezizomycotina</taxon>
        <taxon>Dothideomycetes</taxon>
        <taxon>Pleosporomycetidae</taxon>
        <taxon>Pleosporales</taxon>
        <taxon>Tetraplosphaeriaceae</taxon>
        <taxon>Polyplosphaeria</taxon>
    </lineage>
</organism>
<feature type="compositionally biased region" description="Basic and acidic residues" evidence="8">
    <location>
        <begin position="557"/>
        <end position="567"/>
    </location>
</feature>
<feature type="transmembrane region" description="Helical" evidence="9">
    <location>
        <begin position="473"/>
        <end position="495"/>
    </location>
</feature>
<feature type="region of interest" description="Disordered" evidence="8">
    <location>
        <begin position="528"/>
        <end position="601"/>
    </location>
</feature>
<dbReference type="PROSITE" id="PS50850">
    <property type="entry name" value="MFS"/>
    <property type="match status" value="1"/>
</dbReference>
<feature type="transmembrane region" description="Helical" evidence="9">
    <location>
        <begin position="194"/>
        <end position="217"/>
    </location>
</feature>
<feature type="transmembrane region" description="Helical" evidence="9">
    <location>
        <begin position="229"/>
        <end position="249"/>
    </location>
</feature>
<feature type="transmembrane region" description="Helical" evidence="9">
    <location>
        <begin position="137"/>
        <end position="156"/>
    </location>
</feature>
<keyword evidence="2" id="KW-0813">Transport</keyword>
<evidence type="ECO:0000256" key="6">
    <source>
        <dbReference type="ARBA" id="ARBA00023136"/>
    </source>
</evidence>
<feature type="transmembrane region" description="Helical" evidence="9">
    <location>
        <begin position="302"/>
        <end position="328"/>
    </location>
</feature>
<feature type="transmembrane region" description="Helical" evidence="9">
    <location>
        <begin position="162"/>
        <end position="187"/>
    </location>
</feature>
<evidence type="ECO:0000256" key="8">
    <source>
        <dbReference type="SAM" id="MobiDB-lite"/>
    </source>
</evidence>
<comment type="subcellular location">
    <subcellularLocation>
        <location evidence="1">Cell membrane</location>
        <topology evidence="1">Multi-pass membrane protein</topology>
    </subcellularLocation>
</comment>
<dbReference type="Gene3D" id="1.20.1250.20">
    <property type="entry name" value="MFS general substrate transporter like domains"/>
    <property type="match status" value="1"/>
</dbReference>
<feature type="transmembrane region" description="Helical" evidence="9">
    <location>
        <begin position="439"/>
        <end position="461"/>
    </location>
</feature>
<keyword evidence="4 9" id="KW-0812">Transmembrane</keyword>
<dbReference type="InterPro" id="IPR011701">
    <property type="entry name" value="MFS"/>
</dbReference>
<dbReference type="FunFam" id="1.20.1250.20:FF:000266">
    <property type="entry name" value="MFS multidrug transporter, putative"/>
    <property type="match status" value="1"/>
</dbReference>
<evidence type="ECO:0000256" key="4">
    <source>
        <dbReference type="ARBA" id="ARBA00022692"/>
    </source>
</evidence>
<reference evidence="11" key="1">
    <citation type="journal article" date="2020" name="Stud. Mycol.">
        <title>101 Dothideomycetes genomes: a test case for predicting lifestyles and emergence of pathogens.</title>
        <authorList>
            <person name="Haridas S."/>
            <person name="Albert R."/>
            <person name="Binder M."/>
            <person name="Bloem J."/>
            <person name="Labutti K."/>
            <person name="Salamov A."/>
            <person name="Andreopoulos B."/>
            <person name="Baker S."/>
            <person name="Barry K."/>
            <person name="Bills G."/>
            <person name="Bluhm B."/>
            <person name="Cannon C."/>
            <person name="Castanera R."/>
            <person name="Culley D."/>
            <person name="Daum C."/>
            <person name="Ezra D."/>
            <person name="Gonzalez J."/>
            <person name="Henrissat B."/>
            <person name="Kuo A."/>
            <person name="Liang C."/>
            <person name="Lipzen A."/>
            <person name="Lutzoni F."/>
            <person name="Magnuson J."/>
            <person name="Mondo S."/>
            <person name="Nolan M."/>
            <person name="Ohm R."/>
            <person name="Pangilinan J."/>
            <person name="Park H.-J."/>
            <person name="Ramirez L."/>
            <person name="Alfaro M."/>
            <person name="Sun H."/>
            <person name="Tritt A."/>
            <person name="Yoshinaga Y."/>
            <person name="Zwiers L.-H."/>
            <person name="Turgeon B."/>
            <person name="Goodwin S."/>
            <person name="Spatafora J."/>
            <person name="Crous P."/>
            <person name="Grigoriev I."/>
        </authorList>
    </citation>
    <scope>NUCLEOTIDE SEQUENCE</scope>
    <source>
        <strain evidence="11">CBS 125425</strain>
    </source>
</reference>
<feature type="transmembrane region" description="Helical" evidence="9">
    <location>
        <begin position="383"/>
        <end position="402"/>
    </location>
</feature>
<evidence type="ECO:0000313" key="12">
    <source>
        <dbReference type="Proteomes" id="UP000799444"/>
    </source>
</evidence>
<dbReference type="Proteomes" id="UP000799444">
    <property type="component" value="Unassembled WGS sequence"/>
</dbReference>
<keyword evidence="12" id="KW-1185">Reference proteome</keyword>